<organism evidence="4 5">
    <name type="scientific">Mucuna pruriens</name>
    <name type="common">Velvet bean</name>
    <name type="synonym">Dolichos pruriens</name>
    <dbReference type="NCBI Taxonomy" id="157652"/>
    <lineage>
        <taxon>Eukaryota</taxon>
        <taxon>Viridiplantae</taxon>
        <taxon>Streptophyta</taxon>
        <taxon>Embryophyta</taxon>
        <taxon>Tracheophyta</taxon>
        <taxon>Spermatophyta</taxon>
        <taxon>Magnoliopsida</taxon>
        <taxon>eudicotyledons</taxon>
        <taxon>Gunneridae</taxon>
        <taxon>Pentapetalae</taxon>
        <taxon>rosids</taxon>
        <taxon>fabids</taxon>
        <taxon>Fabales</taxon>
        <taxon>Fabaceae</taxon>
        <taxon>Papilionoideae</taxon>
        <taxon>50 kb inversion clade</taxon>
        <taxon>NPAAA clade</taxon>
        <taxon>indigoferoid/millettioid clade</taxon>
        <taxon>Phaseoleae</taxon>
        <taxon>Mucuna</taxon>
    </lineage>
</organism>
<dbReference type="InterPro" id="IPR001878">
    <property type="entry name" value="Znf_CCHC"/>
</dbReference>
<sequence>MVRIVTLVFGDYPFVWWTQMLEEIRIDVIDPCENCVYLKRIMRKTFVPPSYMRNLHNKLQRLYQGTKSVEEYHKEMDMNLMKAQIRETGEATMDRFLHGLNKEIQEVMELQHYGTLGELVHQAIKVEMHLGRPIGKDLELSNTYGASSGWNGKEKEKEKEKVRREKSPKQGSRKDLAIIHTPNPPRTSSIKCFKCLGKGHRVSQCPNRRAMVLRDNGEVESESSRVERSSSSEVKTSNEESHYEGDLLMVALLVMRPRHNENIFHSRYLVLGNLCSMIIDGGSCVNVASRRLVEKLALPTFAYLRPYKLQWLSEKGELLVDKQVEVPSKPSFED</sequence>
<feature type="compositionally biased region" description="Basic and acidic residues" evidence="2">
    <location>
        <begin position="152"/>
        <end position="177"/>
    </location>
</feature>
<evidence type="ECO:0000259" key="3">
    <source>
        <dbReference type="PROSITE" id="PS50158"/>
    </source>
</evidence>
<name>A0A371HE77_MUCPR</name>
<dbReference type="Pfam" id="PF03732">
    <property type="entry name" value="Retrotrans_gag"/>
    <property type="match status" value="1"/>
</dbReference>
<keyword evidence="1" id="KW-0862">Zinc</keyword>
<feature type="region of interest" description="Disordered" evidence="2">
    <location>
        <begin position="213"/>
        <end position="240"/>
    </location>
</feature>
<evidence type="ECO:0000256" key="1">
    <source>
        <dbReference type="PROSITE-ProRule" id="PRU00047"/>
    </source>
</evidence>
<feature type="compositionally biased region" description="Basic and acidic residues" evidence="2">
    <location>
        <begin position="222"/>
        <end position="240"/>
    </location>
</feature>
<keyword evidence="1" id="KW-0479">Metal-binding</keyword>
<evidence type="ECO:0000256" key="2">
    <source>
        <dbReference type="SAM" id="MobiDB-lite"/>
    </source>
</evidence>
<dbReference type="PANTHER" id="PTHR35046">
    <property type="entry name" value="ZINC KNUCKLE (CCHC-TYPE) FAMILY PROTEIN"/>
    <property type="match status" value="1"/>
</dbReference>
<feature type="non-terminal residue" evidence="4">
    <location>
        <position position="1"/>
    </location>
</feature>
<reference evidence="4" key="1">
    <citation type="submission" date="2018-05" db="EMBL/GenBank/DDBJ databases">
        <title>Draft genome of Mucuna pruriens seed.</title>
        <authorList>
            <person name="Nnadi N.E."/>
            <person name="Vos R."/>
            <person name="Hasami M.H."/>
            <person name="Devisetty U.K."/>
            <person name="Aguiy J.C."/>
        </authorList>
    </citation>
    <scope>NUCLEOTIDE SEQUENCE [LARGE SCALE GENOMIC DNA]</scope>
    <source>
        <strain evidence="4">JCA_2017</strain>
    </source>
</reference>
<proteinExistence type="predicted"/>
<dbReference type="Proteomes" id="UP000257109">
    <property type="component" value="Unassembled WGS sequence"/>
</dbReference>
<dbReference type="InterPro" id="IPR036875">
    <property type="entry name" value="Znf_CCHC_sf"/>
</dbReference>
<dbReference type="SUPFAM" id="SSF57756">
    <property type="entry name" value="Retrovirus zinc finger-like domains"/>
    <property type="match status" value="1"/>
</dbReference>
<dbReference type="PANTHER" id="PTHR35046:SF9">
    <property type="entry name" value="RNA-DIRECTED DNA POLYMERASE"/>
    <property type="match status" value="1"/>
</dbReference>
<dbReference type="EMBL" id="QJKJ01002860">
    <property type="protein sequence ID" value="RDY01004.1"/>
    <property type="molecule type" value="Genomic_DNA"/>
</dbReference>
<dbReference type="GO" id="GO:0003676">
    <property type="term" value="F:nucleic acid binding"/>
    <property type="evidence" value="ECO:0007669"/>
    <property type="project" value="InterPro"/>
</dbReference>
<feature type="region of interest" description="Disordered" evidence="2">
    <location>
        <begin position="137"/>
        <end position="183"/>
    </location>
</feature>
<dbReference type="AlphaFoldDB" id="A0A371HE77"/>
<dbReference type="OrthoDB" id="1747743at2759"/>
<gene>
    <name evidence="4" type="ORF">CR513_15731</name>
</gene>
<feature type="compositionally biased region" description="Polar residues" evidence="2">
    <location>
        <begin position="140"/>
        <end position="150"/>
    </location>
</feature>
<protein>
    <recommendedName>
        <fullName evidence="3">CCHC-type domain-containing protein</fullName>
    </recommendedName>
</protein>
<evidence type="ECO:0000313" key="5">
    <source>
        <dbReference type="Proteomes" id="UP000257109"/>
    </source>
</evidence>
<accession>A0A371HE77</accession>
<dbReference type="SMART" id="SM00343">
    <property type="entry name" value="ZnF_C2HC"/>
    <property type="match status" value="1"/>
</dbReference>
<evidence type="ECO:0000313" key="4">
    <source>
        <dbReference type="EMBL" id="RDY01004.1"/>
    </source>
</evidence>
<feature type="domain" description="CCHC-type" evidence="3">
    <location>
        <begin position="191"/>
        <end position="207"/>
    </location>
</feature>
<comment type="caution">
    <text evidence="4">The sequence shown here is derived from an EMBL/GenBank/DDBJ whole genome shotgun (WGS) entry which is preliminary data.</text>
</comment>
<keyword evidence="5" id="KW-1185">Reference proteome</keyword>
<dbReference type="InterPro" id="IPR005162">
    <property type="entry name" value="Retrotrans_gag_dom"/>
</dbReference>
<dbReference type="PROSITE" id="PS50158">
    <property type="entry name" value="ZF_CCHC"/>
    <property type="match status" value="1"/>
</dbReference>
<dbReference type="GO" id="GO:0008270">
    <property type="term" value="F:zinc ion binding"/>
    <property type="evidence" value="ECO:0007669"/>
    <property type="project" value="UniProtKB-KW"/>
</dbReference>
<keyword evidence="1" id="KW-0863">Zinc-finger</keyword>